<gene>
    <name evidence="19" type="primary">ddl</name>
    <name evidence="24" type="ORF">A2121_00440</name>
</gene>
<dbReference type="NCBIfam" id="TIGR01205">
    <property type="entry name" value="D_ala_D_alaTIGR"/>
    <property type="match status" value="1"/>
</dbReference>
<comment type="similarity">
    <text evidence="5 19">Belongs to the D-alanine--D-alanine ligase family.</text>
</comment>
<feature type="domain" description="ATP-grasp" evidence="23">
    <location>
        <begin position="88"/>
        <end position="288"/>
    </location>
</feature>
<feature type="binding site" evidence="21">
    <location>
        <position position="257"/>
    </location>
    <ligand>
        <name>Mg(2+)</name>
        <dbReference type="ChEBI" id="CHEBI:18420"/>
        <label>2</label>
    </ligand>
</feature>
<comment type="caution">
    <text evidence="24">The sequence shown here is derived from an EMBL/GenBank/DDBJ whole genome shotgun (WGS) entry which is preliminary data.</text>
</comment>
<evidence type="ECO:0000256" key="1">
    <source>
        <dbReference type="ARBA" id="ARBA00001936"/>
    </source>
</evidence>
<dbReference type="EMBL" id="MFTD01000033">
    <property type="protein sequence ID" value="OGI46033.1"/>
    <property type="molecule type" value="Genomic_DNA"/>
</dbReference>
<feature type="binding site" evidence="21">
    <location>
        <position position="242"/>
    </location>
    <ligand>
        <name>Mg(2+)</name>
        <dbReference type="ChEBI" id="CHEBI:18420"/>
        <label>1</label>
    </ligand>
</feature>
<evidence type="ECO:0000313" key="25">
    <source>
        <dbReference type="Proteomes" id="UP000176484"/>
    </source>
</evidence>
<evidence type="ECO:0000313" key="24">
    <source>
        <dbReference type="EMBL" id="OGI46033.1"/>
    </source>
</evidence>
<keyword evidence="9 21" id="KW-0479">Metal-binding</keyword>
<evidence type="ECO:0000256" key="4">
    <source>
        <dbReference type="ARBA" id="ARBA00004752"/>
    </source>
</evidence>
<evidence type="ECO:0000256" key="6">
    <source>
        <dbReference type="ARBA" id="ARBA00012216"/>
    </source>
</evidence>
<keyword evidence="8 19" id="KW-0436">Ligase</keyword>
<evidence type="ECO:0000256" key="8">
    <source>
        <dbReference type="ARBA" id="ARBA00022598"/>
    </source>
</evidence>
<feature type="binding site" evidence="20">
    <location>
        <begin position="162"/>
        <end position="169"/>
    </location>
    <ligand>
        <name>ATP</name>
        <dbReference type="ChEBI" id="CHEBI:30616"/>
    </ligand>
</feature>
<dbReference type="GO" id="GO:0005524">
    <property type="term" value="F:ATP binding"/>
    <property type="evidence" value="ECO:0007669"/>
    <property type="project" value="UniProtKB-UniRule"/>
</dbReference>
<dbReference type="AlphaFoldDB" id="A0A1F6TLM8"/>
<dbReference type="Pfam" id="PF07478">
    <property type="entry name" value="Dala_Dala_lig_C"/>
    <property type="match status" value="1"/>
</dbReference>
<evidence type="ECO:0000256" key="12">
    <source>
        <dbReference type="ARBA" id="ARBA00022842"/>
    </source>
</evidence>
<evidence type="ECO:0000256" key="17">
    <source>
        <dbReference type="ARBA" id="ARBA00047614"/>
    </source>
</evidence>
<dbReference type="PROSITE" id="PS50975">
    <property type="entry name" value="ATP_GRASP"/>
    <property type="match status" value="1"/>
</dbReference>
<dbReference type="NCBIfam" id="NF002378">
    <property type="entry name" value="PRK01372.1"/>
    <property type="match status" value="1"/>
</dbReference>
<dbReference type="GO" id="GO:0008360">
    <property type="term" value="P:regulation of cell shape"/>
    <property type="evidence" value="ECO:0007669"/>
    <property type="project" value="UniProtKB-KW"/>
</dbReference>
<dbReference type="InterPro" id="IPR011127">
    <property type="entry name" value="Dala_Dala_lig_N"/>
</dbReference>
<dbReference type="Proteomes" id="UP000176484">
    <property type="component" value="Unassembled WGS sequence"/>
</dbReference>
<reference evidence="24 25" key="1">
    <citation type="journal article" date="2016" name="Nat. Commun.">
        <title>Thousands of microbial genomes shed light on interconnected biogeochemical processes in an aquifer system.</title>
        <authorList>
            <person name="Anantharaman K."/>
            <person name="Brown C.T."/>
            <person name="Hug L.A."/>
            <person name="Sharon I."/>
            <person name="Castelle C.J."/>
            <person name="Probst A.J."/>
            <person name="Thomas B.C."/>
            <person name="Singh A."/>
            <person name="Wilkins M.J."/>
            <person name="Karaoz U."/>
            <person name="Brodie E.L."/>
            <person name="Williams K.H."/>
            <person name="Hubbard S.S."/>
            <person name="Banfield J.F."/>
        </authorList>
    </citation>
    <scope>NUCLEOTIDE SEQUENCE [LARGE SCALE GENOMIC DNA]</scope>
</reference>
<dbReference type="GO" id="GO:0009252">
    <property type="term" value="P:peptidoglycan biosynthetic process"/>
    <property type="evidence" value="ECO:0007669"/>
    <property type="project" value="UniProtKB-UniRule"/>
</dbReference>
<keyword evidence="10 20" id="KW-0547">Nucleotide-binding</keyword>
<dbReference type="InterPro" id="IPR016185">
    <property type="entry name" value="PreATP-grasp_dom_sf"/>
</dbReference>
<evidence type="ECO:0000259" key="23">
    <source>
        <dbReference type="PROSITE" id="PS50975"/>
    </source>
</evidence>
<comment type="cofactor">
    <cofactor evidence="21">
        <name>Mg(2+)</name>
        <dbReference type="ChEBI" id="CHEBI:18420"/>
    </cofactor>
    <cofactor evidence="21">
        <name>Mn(2+)</name>
        <dbReference type="ChEBI" id="CHEBI:29035"/>
    </cofactor>
    <text evidence="21">Binds 2 magnesium or manganese ions per subunit.</text>
</comment>
<keyword evidence="14 19" id="KW-0573">Peptidoglycan synthesis</keyword>
<comment type="cofactor">
    <cofactor evidence="1">
        <name>Mn(2+)</name>
        <dbReference type="ChEBI" id="CHEBI:29035"/>
    </cofactor>
</comment>
<keyword evidence="15 21" id="KW-0464">Manganese</keyword>
<dbReference type="InterPro" id="IPR011095">
    <property type="entry name" value="Dala_Dala_lig_C"/>
</dbReference>
<feature type="binding site" evidence="21">
    <location>
        <position position="255"/>
    </location>
    <ligand>
        <name>Mg(2+)</name>
        <dbReference type="ChEBI" id="CHEBI:18420"/>
        <label>2</label>
    </ligand>
</feature>
<keyword evidence="11 22" id="KW-0067">ATP-binding</keyword>
<evidence type="ECO:0000256" key="2">
    <source>
        <dbReference type="ARBA" id="ARBA00003921"/>
    </source>
</evidence>
<keyword evidence="13 19" id="KW-0133">Cell shape</keyword>
<feature type="binding site" evidence="20">
    <location>
        <begin position="124"/>
        <end position="126"/>
    </location>
    <ligand>
        <name>ATP</name>
        <dbReference type="ChEBI" id="CHEBI:30616"/>
    </ligand>
</feature>
<dbReference type="PANTHER" id="PTHR23132">
    <property type="entry name" value="D-ALANINE--D-ALANINE LIGASE"/>
    <property type="match status" value="1"/>
</dbReference>
<dbReference type="SUPFAM" id="SSF56059">
    <property type="entry name" value="Glutathione synthetase ATP-binding domain-like"/>
    <property type="match status" value="1"/>
</dbReference>
<comment type="function">
    <text evidence="2 19">Cell wall formation.</text>
</comment>
<dbReference type="SUPFAM" id="SSF52440">
    <property type="entry name" value="PreATP-grasp domain"/>
    <property type="match status" value="1"/>
</dbReference>
<dbReference type="PROSITE" id="PS00844">
    <property type="entry name" value="DALA_DALA_LIGASE_2"/>
    <property type="match status" value="1"/>
</dbReference>
<comment type="catalytic activity">
    <reaction evidence="17 19">
        <text>2 D-alanine + ATP = D-alanyl-D-alanine + ADP + phosphate + H(+)</text>
        <dbReference type="Rhea" id="RHEA:11224"/>
        <dbReference type="ChEBI" id="CHEBI:15378"/>
        <dbReference type="ChEBI" id="CHEBI:30616"/>
        <dbReference type="ChEBI" id="CHEBI:43474"/>
        <dbReference type="ChEBI" id="CHEBI:57416"/>
        <dbReference type="ChEBI" id="CHEBI:57822"/>
        <dbReference type="ChEBI" id="CHEBI:456216"/>
        <dbReference type="EC" id="6.3.2.4"/>
    </reaction>
</comment>
<evidence type="ECO:0000256" key="7">
    <source>
        <dbReference type="ARBA" id="ARBA00022490"/>
    </source>
</evidence>
<dbReference type="GO" id="GO:0008716">
    <property type="term" value="F:D-alanine-D-alanine ligase activity"/>
    <property type="evidence" value="ECO:0007669"/>
    <property type="project" value="UniProtKB-UniRule"/>
</dbReference>
<keyword evidence="7 19" id="KW-0963">Cytoplasm</keyword>
<dbReference type="GO" id="GO:0071555">
    <property type="term" value="P:cell wall organization"/>
    <property type="evidence" value="ECO:0007669"/>
    <property type="project" value="UniProtKB-KW"/>
</dbReference>
<feature type="binding site" evidence="20">
    <location>
        <position position="84"/>
    </location>
    <ligand>
        <name>ATP</name>
        <dbReference type="ChEBI" id="CHEBI:30616"/>
    </ligand>
</feature>
<evidence type="ECO:0000256" key="13">
    <source>
        <dbReference type="ARBA" id="ARBA00022960"/>
    </source>
</evidence>
<organism evidence="24 25">
    <name type="scientific">Candidatus Nomurabacteria bacterium GWB1_40_6</name>
    <dbReference type="NCBI Taxonomy" id="1801727"/>
    <lineage>
        <taxon>Bacteria</taxon>
        <taxon>Candidatus Nomuraibacteriota</taxon>
    </lineage>
</organism>
<dbReference type="GO" id="GO:0005829">
    <property type="term" value="C:cytosol"/>
    <property type="evidence" value="ECO:0007669"/>
    <property type="project" value="TreeGrafter"/>
</dbReference>
<feature type="binding site" evidence="20">
    <location>
        <begin position="132"/>
        <end position="133"/>
    </location>
    <ligand>
        <name>ATP</name>
        <dbReference type="ChEBI" id="CHEBI:30616"/>
    </ligand>
</feature>
<comment type="subcellular location">
    <subcellularLocation>
        <location evidence="3 19">Cytoplasm</location>
    </subcellularLocation>
</comment>
<feature type="binding site" evidence="20">
    <location>
        <begin position="254"/>
        <end position="255"/>
    </location>
    <ligand>
        <name>ATP</name>
        <dbReference type="ChEBI" id="CHEBI:30616"/>
    </ligand>
</feature>
<keyword evidence="16 19" id="KW-0961">Cell wall biogenesis/degradation</keyword>
<evidence type="ECO:0000256" key="14">
    <source>
        <dbReference type="ARBA" id="ARBA00022984"/>
    </source>
</evidence>
<evidence type="ECO:0000256" key="10">
    <source>
        <dbReference type="ARBA" id="ARBA00022741"/>
    </source>
</evidence>
<dbReference type="PANTHER" id="PTHR23132:SF25">
    <property type="entry name" value="D-ALANINE--D-ALANINE LIGASE A"/>
    <property type="match status" value="1"/>
</dbReference>
<dbReference type="InterPro" id="IPR000291">
    <property type="entry name" value="D-Ala_lig_Van_CS"/>
</dbReference>
<evidence type="ECO:0000256" key="5">
    <source>
        <dbReference type="ARBA" id="ARBA00010871"/>
    </source>
</evidence>
<dbReference type="InterPro" id="IPR013815">
    <property type="entry name" value="ATP_grasp_subdomain_1"/>
</dbReference>
<dbReference type="PROSITE" id="PS00843">
    <property type="entry name" value="DALA_DALA_LIGASE_1"/>
    <property type="match status" value="1"/>
</dbReference>
<evidence type="ECO:0000256" key="15">
    <source>
        <dbReference type="ARBA" id="ARBA00023211"/>
    </source>
</evidence>
<evidence type="ECO:0000256" key="11">
    <source>
        <dbReference type="ARBA" id="ARBA00022840"/>
    </source>
</evidence>
<sequence>MLNTNNPKLIKLNKSNKEVALYAQGQGALTPINNSSGIKGKIDVIFPVMHGPFGEDGSMQGLLKLAGVPFVGPSVLGSAVGMDKEIMKRILRDAGIPIGKFVAVRENDKIDFNKIKKELGLPMFIKPANMGSSVGISKVRNEKEFKKGISDAFKFDRKIIIEEFIQGREIECALLGNDMPMASALGEIIANQDFYSYDAKYIDTGSKSVIPAQIDKKTTKKIQELAIKTFQALNCEGMSRVDFFLKKNGTVLVNEINTIPGFTNISMYPKLWEASGIPVPKLLDRLIELAIERFNKEKKLKTSVS</sequence>
<evidence type="ECO:0000256" key="3">
    <source>
        <dbReference type="ARBA" id="ARBA00004496"/>
    </source>
</evidence>
<evidence type="ECO:0000256" key="22">
    <source>
        <dbReference type="PROSITE-ProRule" id="PRU00409"/>
    </source>
</evidence>
<evidence type="ECO:0000256" key="21">
    <source>
        <dbReference type="PIRSR" id="PIRSR039102-3"/>
    </source>
</evidence>
<dbReference type="Gene3D" id="3.30.470.20">
    <property type="entry name" value="ATP-grasp fold, B domain"/>
    <property type="match status" value="1"/>
</dbReference>
<evidence type="ECO:0000256" key="16">
    <source>
        <dbReference type="ARBA" id="ARBA00023316"/>
    </source>
</evidence>
<keyword evidence="12 21" id="KW-0460">Magnesium</keyword>
<dbReference type="FunFam" id="3.30.1490.20:FF:000007">
    <property type="entry name" value="D-alanine--D-alanine ligase"/>
    <property type="match status" value="1"/>
</dbReference>
<dbReference type="Pfam" id="PF01820">
    <property type="entry name" value="Dala_Dala_lig_N"/>
    <property type="match status" value="1"/>
</dbReference>
<evidence type="ECO:0000256" key="9">
    <source>
        <dbReference type="ARBA" id="ARBA00022723"/>
    </source>
</evidence>
<evidence type="ECO:0000256" key="18">
    <source>
        <dbReference type="ARBA" id="ARBA00060592"/>
    </source>
</evidence>
<dbReference type="InterPro" id="IPR005905">
    <property type="entry name" value="D_ala_D_ala"/>
</dbReference>
<dbReference type="HAMAP" id="MF_00047">
    <property type="entry name" value="Dala_Dala_lig"/>
    <property type="match status" value="1"/>
</dbReference>
<proteinExistence type="inferred from homology"/>
<dbReference type="Gene3D" id="3.30.1490.20">
    <property type="entry name" value="ATP-grasp fold, A domain"/>
    <property type="match status" value="1"/>
</dbReference>
<dbReference type="Gene3D" id="3.40.50.20">
    <property type="match status" value="1"/>
</dbReference>
<feature type="binding site" evidence="21">
    <location>
        <position position="255"/>
    </location>
    <ligand>
        <name>Mg(2+)</name>
        <dbReference type="ChEBI" id="CHEBI:18420"/>
        <label>1</label>
    </ligand>
</feature>
<dbReference type="GO" id="GO:0046872">
    <property type="term" value="F:metal ion binding"/>
    <property type="evidence" value="ECO:0007669"/>
    <property type="project" value="UniProtKB-KW"/>
</dbReference>
<dbReference type="EC" id="6.3.2.4" evidence="6 19"/>
<comment type="pathway">
    <text evidence="4 19">Cell wall biogenesis; peptidoglycan biosynthesis.</text>
</comment>
<dbReference type="InterPro" id="IPR011761">
    <property type="entry name" value="ATP-grasp"/>
</dbReference>
<protein>
    <recommendedName>
        <fullName evidence="6 19">D-alanine--D-alanine ligase</fullName>
        <ecNumber evidence="6 19">6.3.2.4</ecNumber>
    </recommendedName>
    <alternativeName>
        <fullName evidence="19">D-Ala-D-Ala ligase</fullName>
    </alternativeName>
    <alternativeName>
        <fullName evidence="19">D-alanylalanine synthetase</fullName>
    </alternativeName>
</protein>
<dbReference type="UniPathway" id="UPA00219"/>
<dbReference type="FunFam" id="3.30.470.20:FF:000008">
    <property type="entry name" value="D-alanine--D-alanine ligase"/>
    <property type="match status" value="1"/>
</dbReference>
<evidence type="ECO:0000256" key="19">
    <source>
        <dbReference type="HAMAP-Rule" id="MF_00047"/>
    </source>
</evidence>
<dbReference type="PIRSF" id="PIRSF039102">
    <property type="entry name" value="Ddl/VanB"/>
    <property type="match status" value="1"/>
</dbReference>
<name>A0A1F6TLM8_9BACT</name>
<evidence type="ECO:0000256" key="20">
    <source>
        <dbReference type="PIRSR" id="PIRSR039102-2"/>
    </source>
</evidence>
<comment type="pathway">
    <text evidence="18">Glycan biosynthesis.</text>
</comment>
<dbReference type="NCBIfam" id="NF002528">
    <property type="entry name" value="PRK01966.1-4"/>
    <property type="match status" value="1"/>
</dbReference>
<accession>A0A1F6TLM8</accession>